<keyword evidence="1" id="KW-0812">Transmembrane</keyword>
<dbReference type="AlphaFoldDB" id="A0A2Z6PC81"/>
<evidence type="ECO:0000313" key="3">
    <source>
        <dbReference type="Proteomes" id="UP000242715"/>
    </source>
</evidence>
<dbReference type="OrthoDB" id="1709268at2759"/>
<feature type="transmembrane region" description="Helical" evidence="1">
    <location>
        <begin position="33"/>
        <end position="53"/>
    </location>
</feature>
<evidence type="ECO:0000256" key="1">
    <source>
        <dbReference type="SAM" id="Phobius"/>
    </source>
</evidence>
<dbReference type="Proteomes" id="UP000242715">
    <property type="component" value="Unassembled WGS sequence"/>
</dbReference>
<proteinExistence type="predicted"/>
<protein>
    <submittedName>
        <fullName evidence="2">Uncharacterized protein</fullName>
    </submittedName>
</protein>
<sequence>MHYSVRLRSPFEALIYPNDYGCGNRIKSGTVGYAMMLMGSLSLIGFPFLTGFYSKDVRIREKVTARLAVSQAVLKDFSLTYLLPSSRAIACKVQHKGLGDLDACLK</sequence>
<gene>
    <name evidence="2" type="ORF">TSUD_188240</name>
</gene>
<keyword evidence="1" id="KW-0472">Membrane</keyword>
<keyword evidence="1" id="KW-1133">Transmembrane helix</keyword>
<reference evidence="3" key="1">
    <citation type="journal article" date="2017" name="Front. Plant Sci.">
        <title>Climate Clever Clovers: New Paradigm to Reduce the Environmental Footprint of Ruminants by Breeding Low Methanogenic Forages Utilizing Haplotype Variation.</title>
        <authorList>
            <person name="Kaur P."/>
            <person name="Appels R."/>
            <person name="Bayer P.E."/>
            <person name="Keeble-Gagnere G."/>
            <person name="Wang J."/>
            <person name="Hirakawa H."/>
            <person name="Shirasawa K."/>
            <person name="Vercoe P."/>
            <person name="Stefanova K."/>
            <person name="Durmic Z."/>
            <person name="Nichols P."/>
            <person name="Revell C."/>
            <person name="Isobe S.N."/>
            <person name="Edwards D."/>
            <person name="Erskine W."/>
        </authorList>
    </citation>
    <scope>NUCLEOTIDE SEQUENCE [LARGE SCALE GENOMIC DNA]</scope>
    <source>
        <strain evidence="3">cv. Daliak</strain>
    </source>
</reference>
<organism evidence="2 3">
    <name type="scientific">Trifolium subterraneum</name>
    <name type="common">Subterranean clover</name>
    <dbReference type="NCBI Taxonomy" id="3900"/>
    <lineage>
        <taxon>Eukaryota</taxon>
        <taxon>Viridiplantae</taxon>
        <taxon>Streptophyta</taxon>
        <taxon>Embryophyta</taxon>
        <taxon>Tracheophyta</taxon>
        <taxon>Spermatophyta</taxon>
        <taxon>Magnoliopsida</taxon>
        <taxon>eudicotyledons</taxon>
        <taxon>Gunneridae</taxon>
        <taxon>Pentapetalae</taxon>
        <taxon>rosids</taxon>
        <taxon>fabids</taxon>
        <taxon>Fabales</taxon>
        <taxon>Fabaceae</taxon>
        <taxon>Papilionoideae</taxon>
        <taxon>50 kb inversion clade</taxon>
        <taxon>NPAAA clade</taxon>
        <taxon>Hologalegina</taxon>
        <taxon>IRL clade</taxon>
        <taxon>Trifolieae</taxon>
        <taxon>Trifolium</taxon>
    </lineage>
</organism>
<keyword evidence="3" id="KW-1185">Reference proteome</keyword>
<accession>A0A2Z6PC81</accession>
<dbReference type="EMBL" id="DF974221">
    <property type="protein sequence ID" value="GAU46515.1"/>
    <property type="molecule type" value="Genomic_DNA"/>
</dbReference>
<evidence type="ECO:0000313" key="2">
    <source>
        <dbReference type="EMBL" id="GAU46515.1"/>
    </source>
</evidence>
<name>A0A2Z6PC81_TRISU</name>